<gene>
    <name evidence="1" type="ORF">ST47_g6050</name>
</gene>
<dbReference type="EMBL" id="JYNV01000209">
    <property type="protein sequence ID" value="KZM22817.1"/>
    <property type="molecule type" value="Genomic_DNA"/>
</dbReference>
<comment type="caution">
    <text evidence="1">The sequence shown here is derived from an EMBL/GenBank/DDBJ whole genome shotgun (WGS) entry which is preliminary data.</text>
</comment>
<keyword evidence="2" id="KW-1185">Reference proteome</keyword>
<accession>A0A163D044</accession>
<organism evidence="1 2">
    <name type="scientific">Didymella rabiei</name>
    <name type="common">Chickpea ascochyta blight fungus</name>
    <name type="synonym">Mycosphaerella rabiei</name>
    <dbReference type="NCBI Taxonomy" id="5454"/>
    <lineage>
        <taxon>Eukaryota</taxon>
        <taxon>Fungi</taxon>
        <taxon>Dikarya</taxon>
        <taxon>Ascomycota</taxon>
        <taxon>Pezizomycotina</taxon>
        <taxon>Dothideomycetes</taxon>
        <taxon>Pleosporomycetidae</taxon>
        <taxon>Pleosporales</taxon>
        <taxon>Pleosporineae</taxon>
        <taxon>Didymellaceae</taxon>
        <taxon>Ascochyta</taxon>
    </lineage>
</organism>
<proteinExistence type="predicted"/>
<evidence type="ECO:0000313" key="2">
    <source>
        <dbReference type="Proteomes" id="UP000076837"/>
    </source>
</evidence>
<protein>
    <submittedName>
        <fullName evidence="1">Uncharacterized protein</fullName>
    </submittedName>
</protein>
<sequence>MSFLSSDHTTTVLSSVSMSAPTFLDLSFEMLPRELRNIIYVELWNNTPVIKARYKGVHMKLRFGAAKLDE</sequence>
<dbReference type="Proteomes" id="UP000076837">
    <property type="component" value="Unassembled WGS sequence"/>
</dbReference>
<dbReference type="AlphaFoldDB" id="A0A163D044"/>
<evidence type="ECO:0000313" key="1">
    <source>
        <dbReference type="EMBL" id="KZM22817.1"/>
    </source>
</evidence>
<reference evidence="1 2" key="1">
    <citation type="journal article" date="2016" name="Sci. Rep.">
        <title>Draft genome sequencing and secretome analysis of fungal phytopathogen Ascochyta rabiei provides insight into the necrotrophic effector repertoire.</title>
        <authorList>
            <person name="Verma S."/>
            <person name="Gazara R.K."/>
            <person name="Nizam S."/>
            <person name="Parween S."/>
            <person name="Chattopadhyay D."/>
            <person name="Verma P.K."/>
        </authorList>
    </citation>
    <scope>NUCLEOTIDE SEQUENCE [LARGE SCALE GENOMIC DNA]</scope>
    <source>
        <strain evidence="1 2">ArDII</strain>
    </source>
</reference>
<name>A0A163D044_DIDRA</name>